<protein>
    <recommendedName>
        <fullName evidence="4">Lipocalin-like domain-containing protein</fullName>
    </recommendedName>
</protein>
<gene>
    <name evidence="2" type="ORF">O9Z63_02075</name>
</gene>
<dbReference type="Proteomes" id="UP001211872">
    <property type="component" value="Chromosome"/>
</dbReference>
<feature type="chain" id="PRO_5045740555" description="Lipocalin-like domain-containing protein" evidence="1">
    <location>
        <begin position="22"/>
        <end position="158"/>
    </location>
</feature>
<dbReference type="EMBL" id="CP115396">
    <property type="protein sequence ID" value="WBO85038.1"/>
    <property type="molecule type" value="Genomic_DNA"/>
</dbReference>
<feature type="signal peptide" evidence="1">
    <location>
        <begin position="1"/>
        <end position="21"/>
    </location>
</feature>
<evidence type="ECO:0000256" key="1">
    <source>
        <dbReference type="SAM" id="SignalP"/>
    </source>
</evidence>
<accession>A0ABY7PP43</accession>
<sequence>MYKRPLSLLTLALVVCTTNMAALCCREETDLPPANFDTLAQQQGYWEWQSSATEGPLVSPATVGYTRQLVFGTNGQLSIRHNSQPFSEVPYQVSTGTLPRCGAPQQPVPLVTFKAELANNDRKAYSLSTDATGTHLMLSGEDACVDGGYTETYLWKAE</sequence>
<reference evidence="2 3" key="1">
    <citation type="journal article" date="2011" name="Int. J. Syst. Evol. Microbiol.">
        <title>Hymenobacter yonginensis sp. nov., isolated from a mesotrophic artificial lake.</title>
        <authorList>
            <person name="Joung Y."/>
            <person name="Cho S.H."/>
            <person name="Kim H."/>
            <person name="Kim S.B."/>
            <person name="Joh K."/>
        </authorList>
    </citation>
    <scope>NUCLEOTIDE SEQUENCE [LARGE SCALE GENOMIC DNA]</scope>
    <source>
        <strain evidence="2 3">KCTC 22745</strain>
    </source>
</reference>
<proteinExistence type="predicted"/>
<evidence type="ECO:0000313" key="3">
    <source>
        <dbReference type="Proteomes" id="UP001211872"/>
    </source>
</evidence>
<name>A0ABY7PP43_9BACT</name>
<organism evidence="2 3">
    <name type="scientific">Hymenobacter yonginensis</name>
    <dbReference type="NCBI Taxonomy" id="748197"/>
    <lineage>
        <taxon>Bacteria</taxon>
        <taxon>Pseudomonadati</taxon>
        <taxon>Bacteroidota</taxon>
        <taxon>Cytophagia</taxon>
        <taxon>Cytophagales</taxon>
        <taxon>Hymenobacteraceae</taxon>
        <taxon>Hymenobacter</taxon>
    </lineage>
</organism>
<keyword evidence="1" id="KW-0732">Signal</keyword>
<evidence type="ECO:0000313" key="2">
    <source>
        <dbReference type="EMBL" id="WBO85038.1"/>
    </source>
</evidence>
<evidence type="ECO:0008006" key="4">
    <source>
        <dbReference type="Google" id="ProtNLM"/>
    </source>
</evidence>
<keyword evidence="3" id="KW-1185">Reference proteome</keyword>
<dbReference type="RefSeq" id="WP_270127614.1">
    <property type="nucleotide sequence ID" value="NZ_CP115396.1"/>
</dbReference>